<protein>
    <submittedName>
        <fullName evidence="6">Cytochrome bd biosynthesis ABC-type transporter, ATPase and permease component</fullName>
    </submittedName>
</protein>
<dbReference type="GO" id="GO:0005886">
    <property type="term" value="C:plasma membrane"/>
    <property type="evidence" value="ECO:0007669"/>
    <property type="project" value="UniProtKB-SubCell"/>
</dbReference>
<comment type="caution">
    <text evidence="6">The sequence shown here is derived from an EMBL/GenBank/DDBJ whole genome shotgun (WGS) entry which is preliminary data.</text>
</comment>
<evidence type="ECO:0000256" key="3">
    <source>
        <dbReference type="ARBA" id="ARBA00022989"/>
    </source>
</evidence>
<evidence type="ECO:0000256" key="5">
    <source>
        <dbReference type="SAM" id="Phobius"/>
    </source>
</evidence>
<sequence>MLGLLKYGRDQRWAGVIETVFDWLPTLLPIMIALNFAAKRPGNALIITVILVLIWLGYVIGYERHHRHAWAMSAKRELRDHYFEALYQRNNAGDATAADNAVIQRDLGGLNNLDMFYSTLFPTLIQAGLTFLLLIGLSVWYGSWLAFLPLACVF</sequence>
<dbReference type="EMBL" id="ANJV01000068">
    <property type="protein sequence ID" value="EPC53115.1"/>
    <property type="molecule type" value="Genomic_DNA"/>
</dbReference>
<dbReference type="Proteomes" id="UP000014303">
    <property type="component" value="Unassembled WGS sequence"/>
</dbReference>
<comment type="subcellular location">
    <subcellularLocation>
        <location evidence="1">Cell membrane</location>
        <topology evidence="1">Multi-pass membrane protein</topology>
    </subcellularLocation>
</comment>
<dbReference type="GO" id="GO:0005524">
    <property type="term" value="F:ATP binding"/>
    <property type="evidence" value="ECO:0007669"/>
    <property type="project" value="InterPro"/>
</dbReference>
<organism evidence="6 7">
    <name type="scientific">Lacticaseibacillus paracasei subsp. paracasei Lpp7</name>
    <dbReference type="NCBI Taxonomy" id="1256200"/>
    <lineage>
        <taxon>Bacteria</taxon>
        <taxon>Bacillati</taxon>
        <taxon>Bacillota</taxon>
        <taxon>Bacilli</taxon>
        <taxon>Lactobacillales</taxon>
        <taxon>Lactobacillaceae</taxon>
        <taxon>Lacticaseibacillus</taxon>
    </lineage>
</organism>
<accession>A0A8E0IIG1</accession>
<keyword evidence="4 5" id="KW-0472">Membrane</keyword>
<feature type="transmembrane region" description="Helical" evidence="5">
    <location>
        <begin position="44"/>
        <end position="62"/>
    </location>
</feature>
<reference evidence="6 7" key="1">
    <citation type="journal article" date="2013" name="PLoS ONE">
        <title>Lactobacillus paracasei comparative genomics: towards species pan-genome definition and exploitation of diversity.</title>
        <authorList>
            <person name="Smokvina T."/>
            <person name="Wels M."/>
            <person name="Polka J."/>
            <person name="Chervaux C."/>
            <person name="Brisse S."/>
            <person name="Boekhorst J."/>
            <person name="van Hylckama Vlieg J.E."/>
            <person name="Siezen R.J."/>
        </authorList>
    </citation>
    <scope>NUCLEOTIDE SEQUENCE [LARGE SCALE GENOMIC DNA]</scope>
    <source>
        <strain evidence="6 7">Lpp7</strain>
    </source>
</reference>
<evidence type="ECO:0000256" key="4">
    <source>
        <dbReference type="ARBA" id="ARBA00023136"/>
    </source>
</evidence>
<gene>
    <name evidence="6" type="ORF">Lpp7_06003</name>
</gene>
<dbReference type="Gene3D" id="1.20.1560.10">
    <property type="entry name" value="ABC transporter type 1, transmembrane domain"/>
    <property type="match status" value="1"/>
</dbReference>
<keyword evidence="3 5" id="KW-1133">Transmembrane helix</keyword>
<name>A0A8E0IIG1_LACPA</name>
<keyword evidence="2 5" id="KW-0812">Transmembrane</keyword>
<evidence type="ECO:0000256" key="2">
    <source>
        <dbReference type="ARBA" id="ARBA00022692"/>
    </source>
</evidence>
<feature type="transmembrane region" description="Helical" evidence="5">
    <location>
        <begin position="20"/>
        <end position="38"/>
    </location>
</feature>
<dbReference type="SUPFAM" id="SSF90123">
    <property type="entry name" value="ABC transporter transmembrane region"/>
    <property type="match status" value="1"/>
</dbReference>
<evidence type="ECO:0000313" key="7">
    <source>
        <dbReference type="Proteomes" id="UP000014303"/>
    </source>
</evidence>
<dbReference type="InterPro" id="IPR036640">
    <property type="entry name" value="ABC1_TM_sf"/>
</dbReference>
<proteinExistence type="predicted"/>
<evidence type="ECO:0000313" key="6">
    <source>
        <dbReference type="EMBL" id="EPC53115.1"/>
    </source>
</evidence>
<feature type="transmembrane region" description="Helical" evidence="5">
    <location>
        <begin position="120"/>
        <end position="141"/>
    </location>
</feature>
<evidence type="ECO:0000256" key="1">
    <source>
        <dbReference type="ARBA" id="ARBA00004651"/>
    </source>
</evidence>
<dbReference type="AlphaFoldDB" id="A0A8E0IIG1"/>